<dbReference type="OrthoDB" id="20684at2759"/>
<evidence type="ECO:0000256" key="4">
    <source>
        <dbReference type="ARBA" id="ARBA00022786"/>
    </source>
</evidence>
<gene>
    <name evidence="6" type="ORF">DICVIV_05235</name>
</gene>
<dbReference type="InterPro" id="IPR015915">
    <property type="entry name" value="Kelch-typ_b-propeller"/>
</dbReference>
<dbReference type="InterPro" id="IPR017096">
    <property type="entry name" value="BTB-kelch_protein"/>
</dbReference>
<dbReference type="Pfam" id="PF07707">
    <property type="entry name" value="BACK"/>
    <property type="match status" value="1"/>
</dbReference>
<dbReference type="Gene3D" id="1.25.40.420">
    <property type="match status" value="1"/>
</dbReference>
<evidence type="ECO:0000313" key="7">
    <source>
        <dbReference type="Proteomes" id="UP000053766"/>
    </source>
</evidence>
<evidence type="ECO:0000256" key="3">
    <source>
        <dbReference type="ARBA" id="ARBA00022737"/>
    </source>
</evidence>
<reference evidence="7" key="2">
    <citation type="journal article" date="2016" name="Sci. Rep.">
        <title>Dictyocaulus viviparus genome, variome and transcriptome elucidate lungworm biology and support future intervention.</title>
        <authorList>
            <person name="McNulty S.N."/>
            <person name="Strube C."/>
            <person name="Rosa B.A."/>
            <person name="Martin J.C."/>
            <person name="Tyagi R."/>
            <person name="Choi Y.J."/>
            <person name="Wang Q."/>
            <person name="Hallsworth Pepin K."/>
            <person name="Zhang X."/>
            <person name="Ozersky P."/>
            <person name="Wilson R.K."/>
            <person name="Sternberg P.W."/>
            <person name="Gasser R.B."/>
            <person name="Mitreva M."/>
        </authorList>
    </citation>
    <scope>NUCLEOTIDE SEQUENCE [LARGE SCALE GENOMIC DNA]</scope>
    <source>
        <strain evidence="7">HannoverDv2000</strain>
    </source>
</reference>
<organism evidence="6 7">
    <name type="scientific">Dictyocaulus viviparus</name>
    <name type="common">Bovine lungworm</name>
    <dbReference type="NCBI Taxonomy" id="29172"/>
    <lineage>
        <taxon>Eukaryota</taxon>
        <taxon>Metazoa</taxon>
        <taxon>Ecdysozoa</taxon>
        <taxon>Nematoda</taxon>
        <taxon>Chromadorea</taxon>
        <taxon>Rhabditida</taxon>
        <taxon>Rhabditina</taxon>
        <taxon>Rhabditomorpha</taxon>
        <taxon>Strongyloidea</taxon>
        <taxon>Metastrongylidae</taxon>
        <taxon>Dictyocaulus</taxon>
    </lineage>
</organism>
<reference evidence="6 7" key="1">
    <citation type="submission" date="2013-11" db="EMBL/GenBank/DDBJ databases">
        <title>Draft genome of the bovine lungworm Dictyocaulus viviparus.</title>
        <authorList>
            <person name="Mitreva M."/>
        </authorList>
    </citation>
    <scope>NUCLEOTIDE SEQUENCE [LARGE SCALE GENOMIC DNA]</scope>
    <source>
        <strain evidence="6 7">HannoverDv2000</strain>
    </source>
</reference>
<keyword evidence="7" id="KW-1185">Reference proteome</keyword>
<evidence type="ECO:0000313" key="6">
    <source>
        <dbReference type="EMBL" id="KJH48676.1"/>
    </source>
</evidence>
<evidence type="ECO:0000256" key="1">
    <source>
        <dbReference type="ARBA" id="ARBA00004906"/>
    </source>
</evidence>
<dbReference type="InterPro" id="IPR006652">
    <property type="entry name" value="Kelch_1"/>
</dbReference>
<protein>
    <submittedName>
        <fullName evidence="6">Kelch repeat protein</fullName>
    </submittedName>
</protein>
<dbReference type="PROSITE" id="PS50097">
    <property type="entry name" value="BTB"/>
    <property type="match status" value="1"/>
</dbReference>
<accession>A0A0D8Y287</accession>
<dbReference type="PIRSF" id="PIRSF037037">
    <property type="entry name" value="Kelch-like_protein_gigaxonin"/>
    <property type="match status" value="1"/>
</dbReference>
<dbReference type="Pfam" id="PF01344">
    <property type="entry name" value="Kelch_1"/>
    <property type="match status" value="5"/>
</dbReference>
<dbReference type="Gene3D" id="3.30.710.10">
    <property type="entry name" value="Potassium Channel Kv1.1, Chain A"/>
    <property type="match status" value="1"/>
</dbReference>
<dbReference type="InterPro" id="IPR011705">
    <property type="entry name" value="BACK"/>
</dbReference>
<dbReference type="AlphaFoldDB" id="A0A0D8Y287"/>
<dbReference type="Proteomes" id="UP000053766">
    <property type="component" value="Unassembled WGS sequence"/>
</dbReference>
<dbReference type="PANTHER" id="PTHR24412:SF497">
    <property type="entry name" value="KELCH-LIKE PROTEIN 18"/>
    <property type="match status" value="1"/>
</dbReference>
<dbReference type="SMART" id="SM00875">
    <property type="entry name" value="BACK"/>
    <property type="match status" value="1"/>
</dbReference>
<dbReference type="SUPFAM" id="SSF50965">
    <property type="entry name" value="Galactose oxidase, central domain"/>
    <property type="match status" value="2"/>
</dbReference>
<dbReference type="FunFam" id="1.25.40.420:FF:000001">
    <property type="entry name" value="Kelch-like family member 12"/>
    <property type="match status" value="1"/>
</dbReference>
<dbReference type="Pfam" id="PF00651">
    <property type="entry name" value="BTB"/>
    <property type="match status" value="1"/>
</dbReference>
<dbReference type="SMART" id="SM00612">
    <property type="entry name" value="Kelch"/>
    <property type="match status" value="6"/>
</dbReference>
<dbReference type="InterPro" id="IPR000210">
    <property type="entry name" value="BTB/POZ_dom"/>
</dbReference>
<keyword evidence="4" id="KW-0833">Ubl conjugation pathway</keyword>
<name>A0A0D8Y287_DICVI</name>
<dbReference type="PRINTS" id="PR00501">
    <property type="entry name" value="KELCHREPEAT"/>
</dbReference>
<dbReference type="Gene3D" id="2.120.10.80">
    <property type="entry name" value="Kelch-type beta propeller"/>
    <property type="match status" value="2"/>
</dbReference>
<dbReference type="STRING" id="29172.A0A0D8Y287"/>
<dbReference type="InterPro" id="IPR011043">
    <property type="entry name" value="Gal_Oxase/kelch_b-propeller"/>
</dbReference>
<keyword evidence="2" id="KW-0880">Kelch repeat</keyword>
<evidence type="ECO:0000259" key="5">
    <source>
        <dbReference type="PROSITE" id="PS50097"/>
    </source>
</evidence>
<sequence>MFTTEMLEANKAEVVLQDLDYDTVEQLVSFAYCGELRISAGNVQSIMIGANFFQLDGVADKCAEYLQTRLHPSNALAVRAFCSALGCCSVVSTADRFVQKHFMSVSRSDEFLHLLLDVVIEILSMDGLYVNSEEEVFDAALRWIQYDSENRKKFTSRILACVRLPLLKPSFLADEVAGHQIIRGDLACRDLVDEAKDYHLIPERRPYLRSFRTKARCCNDVPGLMFAIGGLSTGGDSLSTVEMYDPITKRWSPVRSMTSFRSRVGIAVHDRKVLILLVKFSKSYSRIIKIYAIGGFNGHDRLKIVESYDYNKNEWTQVAPLSKKRSALAAAFYNNKLYVCGGYDGITSLATVEVYCPQKNAWELGEAMTKQRSAAVMGGHDGMSIFSSVERFSADNGQWEAVPSMLSKRCRLGATTLNGKIYVCGGYDGSQFLNSVECFDPKTMRWSPVTPMNIKRSRVSLVSNGNSIYAIAGYSYCSSFNFFVQAMVSHESRIYSYDGMSNLSSMEVYCEETDQWELSTPLGSHEGGVGVAVIPIPPNMLSS</sequence>
<dbReference type="PANTHER" id="PTHR24412">
    <property type="entry name" value="KELCH PROTEIN"/>
    <property type="match status" value="1"/>
</dbReference>
<dbReference type="EMBL" id="KN716260">
    <property type="protein sequence ID" value="KJH48676.1"/>
    <property type="molecule type" value="Genomic_DNA"/>
</dbReference>
<dbReference type="InterPro" id="IPR011333">
    <property type="entry name" value="SKP1/BTB/POZ_sf"/>
</dbReference>
<comment type="pathway">
    <text evidence="1">Protein modification; protein ubiquitination.</text>
</comment>
<proteinExistence type="predicted"/>
<evidence type="ECO:0000256" key="2">
    <source>
        <dbReference type="ARBA" id="ARBA00022441"/>
    </source>
</evidence>
<keyword evidence="3" id="KW-0677">Repeat</keyword>
<dbReference type="SUPFAM" id="SSF54695">
    <property type="entry name" value="POZ domain"/>
    <property type="match status" value="1"/>
</dbReference>
<feature type="domain" description="BTB" evidence="5">
    <location>
        <begin position="1"/>
        <end position="40"/>
    </location>
</feature>